<evidence type="ECO:0000256" key="4">
    <source>
        <dbReference type="ARBA" id="ARBA00022963"/>
    </source>
</evidence>
<organism evidence="7 8">
    <name type="scientific">Myxozyma melibiosi</name>
    <dbReference type="NCBI Taxonomy" id="54550"/>
    <lineage>
        <taxon>Eukaryota</taxon>
        <taxon>Fungi</taxon>
        <taxon>Dikarya</taxon>
        <taxon>Ascomycota</taxon>
        <taxon>Saccharomycotina</taxon>
        <taxon>Lipomycetes</taxon>
        <taxon>Lipomycetales</taxon>
        <taxon>Lipomycetaceae</taxon>
        <taxon>Myxozyma</taxon>
    </lineage>
</organism>
<dbReference type="Gene3D" id="3.40.50.1820">
    <property type="entry name" value="alpha/beta hydrolase"/>
    <property type="match status" value="1"/>
</dbReference>
<sequence length="600" mass="66310">MRFLRFTDTVTLTSILWFSTVLLRTVDCLPTSPSSAPLNSWRNATTNSTTSSTSTCALPIIDLGYARHRATSYNAAGSYFVFRNIRFAAPPSRFRPPEPQVSGDGYDKGELTVNEGAMCHQAFNLQFKFVDYTQVGKKQSEDCLFVDIYVPASVFCDGDASESFNRTRAAGEDGAHGLPVLVWIYGGGFTFGFKDGVYDPHGLLNVAQGKMIYAAISYRVGAFGFLPPVSGNEGGTNLGLLDQRMGLDWIARYIDRFGGDAAQVTVLGESAGGSSILHHLTAGDGGEPADVPFKRAIIQSTAYYPQYDAAMLETQYREFLQVAGCASSQGDNDATDAGLECLLALDEKTLAQANKDYVLSARWGTFQFGPYVDNSFAQDLPQFQLPRSRHKRSNVELMIGYNPREGAMFVDPSTHTERQVNRLIDLTFPNASTEAIEHAKSLYPPRQSVWAWASEVIAEWAVSCFSLYLDDAYESVYLYQFAIPPGTHSVDLPFTFWRGTDDPPSLPSLSAESPGMQDIARHFQEYLVSFAIYGDPNILGTSGVEFPPTSSYSTEEMQGAGKPVMLQIHKKGFKHLAVDEFGPNRERCAFWQNKWWTGRE</sequence>
<gene>
    <name evidence="7" type="ORF">BZA70DRAFT_239170</name>
</gene>
<dbReference type="PROSITE" id="PS00122">
    <property type="entry name" value="CARBOXYLESTERASE_B_1"/>
    <property type="match status" value="1"/>
</dbReference>
<evidence type="ECO:0000313" key="7">
    <source>
        <dbReference type="EMBL" id="KAK7204858.1"/>
    </source>
</evidence>
<dbReference type="GeneID" id="90035977"/>
<feature type="chain" id="PRO_5045007242" description="Carboxylic ester hydrolase" evidence="5">
    <location>
        <begin position="29"/>
        <end position="600"/>
    </location>
</feature>
<comment type="caution">
    <text evidence="7">The sequence shown here is derived from an EMBL/GenBank/DDBJ whole genome shotgun (WGS) entry which is preliminary data.</text>
</comment>
<proteinExistence type="inferred from homology"/>
<keyword evidence="3 5" id="KW-0378">Hydrolase</keyword>
<dbReference type="PROSITE" id="PS00941">
    <property type="entry name" value="CARBOXYLESTERASE_B_2"/>
    <property type="match status" value="1"/>
</dbReference>
<feature type="domain" description="Carboxylesterase type B" evidence="6">
    <location>
        <begin position="78"/>
        <end position="559"/>
    </location>
</feature>
<dbReference type="InterPro" id="IPR029058">
    <property type="entry name" value="AB_hydrolase_fold"/>
</dbReference>
<keyword evidence="4" id="KW-0442">Lipid degradation</keyword>
<name>A0ABR1F708_9ASCO</name>
<dbReference type="EMBL" id="JBBJBU010000007">
    <property type="protein sequence ID" value="KAK7204858.1"/>
    <property type="molecule type" value="Genomic_DNA"/>
</dbReference>
<evidence type="ECO:0000259" key="6">
    <source>
        <dbReference type="Pfam" id="PF00135"/>
    </source>
</evidence>
<reference evidence="7 8" key="1">
    <citation type="submission" date="2024-03" db="EMBL/GenBank/DDBJ databases">
        <title>Genome-scale model development and genomic sequencing of the oleaginous clade Lipomyces.</title>
        <authorList>
            <consortium name="Lawrence Berkeley National Laboratory"/>
            <person name="Czajka J.J."/>
            <person name="Han Y."/>
            <person name="Kim J."/>
            <person name="Mondo S.J."/>
            <person name="Hofstad B.A."/>
            <person name="Robles A."/>
            <person name="Haridas S."/>
            <person name="Riley R."/>
            <person name="LaButti K."/>
            <person name="Pangilinan J."/>
            <person name="Andreopoulos W."/>
            <person name="Lipzen A."/>
            <person name="Yan J."/>
            <person name="Wang M."/>
            <person name="Ng V."/>
            <person name="Grigoriev I.V."/>
            <person name="Spatafora J.W."/>
            <person name="Magnuson J.K."/>
            <person name="Baker S.E."/>
            <person name="Pomraning K.R."/>
        </authorList>
    </citation>
    <scope>NUCLEOTIDE SEQUENCE [LARGE SCALE GENOMIC DNA]</scope>
    <source>
        <strain evidence="7 8">Phaff 52-87</strain>
    </source>
</reference>
<protein>
    <recommendedName>
        <fullName evidence="5">Carboxylic ester hydrolase</fullName>
        <ecNumber evidence="5">3.1.1.-</ecNumber>
    </recommendedName>
</protein>
<dbReference type="InterPro" id="IPR050309">
    <property type="entry name" value="Type-B_Carboxylest/Lipase"/>
</dbReference>
<comment type="catalytic activity">
    <reaction evidence="1">
        <text>a triacylglycerol + H2O = a diacylglycerol + a fatty acid + H(+)</text>
        <dbReference type="Rhea" id="RHEA:12044"/>
        <dbReference type="ChEBI" id="CHEBI:15377"/>
        <dbReference type="ChEBI" id="CHEBI:15378"/>
        <dbReference type="ChEBI" id="CHEBI:17855"/>
        <dbReference type="ChEBI" id="CHEBI:18035"/>
        <dbReference type="ChEBI" id="CHEBI:28868"/>
        <dbReference type="EC" id="3.1.1.3"/>
    </reaction>
</comment>
<evidence type="ECO:0000313" key="8">
    <source>
        <dbReference type="Proteomes" id="UP001498771"/>
    </source>
</evidence>
<evidence type="ECO:0000256" key="3">
    <source>
        <dbReference type="ARBA" id="ARBA00022801"/>
    </source>
</evidence>
<keyword evidence="4" id="KW-0443">Lipid metabolism</keyword>
<dbReference type="RefSeq" id="XP_064767891.1">
    <property type="nucleotide sequence ID" value="XM_064910465.1"/>
</dbReference>
<dbReference type="Proteomes" id="UP001498771">
    <property type="component" value="Unassembled WGS sequence"/>
</dbReference>
<accession>A0ABR1F708</accession>
<evidence type="ECO:0000256" key="1">
    <source>
        <dbReference type="ARBA" id="ARBA00001024"/>
    </source>
</evidence>
<dbReference type="InterPro" id="IPR002018">
    <property type="entry name" value="CarbesteraseB"/>
</dbReference>
<keyword evidence="8" id="KW-1185">Reference proteome</keyword>
<evidence type="ECO:0000256" key="2">
    <source>
        <dbReference type="ARBA" id="ARBA00005964"/>
    </source>
</evidence>
<keyword evidence="5" id="KW-0732">Signal</keyword>
<dbReference type="Pfam" id="PF00135">
    <property type="entry name" value="COesterase"/>
    <property type="match status" value="1"/>
</dbReference>
<dbReference type="EC" id="3.1.1.-" evidence="5"/>
<dbReference type="InterPro" id="IPR019826">
    <property type="entry name" value="Carboxylesterase_B_AS"/>
</dbReference>
<dbReference type="InterPro" id="IPR019819">
    <property type="entry name" value="Carboxylesterase_B_CS"/>
</dbReference>
<feature type="signal peptide" evidence="5">
    <location>
        <begin position="1"/>
        <end position="28"/>
    </location>
</feature>
<dbReference type="SUPFAM" id="SSF53474">
    <property type="entry name" value="alpha/beta-Hydrolases"/>
    <property type="match status" value="1"/>
</dbReference>
<dbReference type="PANTHER" id="PTHR11559">
    <property type="entry name" value="CARBOXYLESTERASE"/>
    <property type="match status" value="1"/>
</dbReference>
<evidence type="ECO:0000256" key="5">
    <source>
        <dbReference type="RuleBase" id="RU361235"/>
    </source>
</evidence>
<comment type="similarity">
    <text evidence="2 5">Belongs to the type-B carboxylesterase/lipase family.</text>
</comment>
<dbReference type="GO" id="GO:0016787">
    <property type="term" value="F:hydrolase activity"/>
    <property type="evidence" value="ECO:0007669"/>
    <property type="project" value="UniProtKB-KW"/>
</dbReference>